<reference evidence="8 9" key="1">
    <citation type="submission" date="2018-09" db="EMBL/GenBank/DDBJ databases">
        <title>Hymenobacter medium sp. nov., isolated from R2A medium.</title>
        <authorList>
            <person name="Yingchao G."/>
        </authorList>
    </citation>
    <scope>NUCLEOTIDE SEQUENCE [LARGE SCALE GENOMIC DNA]</scope>
    <source>
        <strain evidence="9">sh-6</strain>
    </source>
</reference>
<feature type="transmembrane region" description="Helical" evidence="6">
    <location>
        <begin position="161"/>
        <end position="180"/>
    </location>
</feature>
<comment type="subcellular location">
    <subcellularLocation>
        <location evidence="1">Membrane</location>
        <topology evidence="1">Multi-pass membrane protein</topology>
    </subcellularLocation>
</comment>
<evidence type="ECO:0000256" key="1">
    <source>
        <dbReference type="ARBA" id="ARBA00004141"/>
    </source>
</evidence>
<keyword evidence="5 6" id="KW-0472">Membrane</keyword>
<feature type="transmembrane region" description="Helical" evidence="6">
    <location>
        <begin position="132"/>
        <end position="149"/>
    </location>
</feature>
<dbReference type="GO" id="GO:0016020">
    <property type="term" value="C:membrane"/>
    <property type="evidence" value="ECO:0007669"/>
    <property type="project" value="UniProtKB-SubCell"/>
</dbReference>
<dbReference type="InterPro" id="IPR050638">
    <property type="entry name" value="AA-Vitamin_Transporters"/>
</dbReference>
<dbReference type="PANTHER" id="PTHR32322">
    <property type="entry name" value="INNER MEMBRANE TRANSPORTER"/>
    <property type="match status" value="1"/>
</dbReference>
<dbReference type="OrthoDB" id="9812547at2"/>
<name>A0A3B7R2V5_9BACT</name>
<feature type="transmembrane region" description="Helical" evidence="6">
    <location>
        <begin position="98"/>
        <end position="120"/>
    </location>
</feature>
<sequence length="325" mass="33679">MSATAVSARPAPVLVGAALLALYLIWGSTYLATKTALTAWPPFLLSGVRYLLAGGVQYAVIRLSGAAAPSRQDWARAAVVGICLPLFGNGGTTFSQQYIPSGLAALLVATVPMFLAVLGWWSGLTPKPTAKVMLGLGLGLGGMYLLASTKTTAPVLIPGHPGIGVVAVLLAAFMWSVGSLYSKKNPIGGSPFLGVGMQMICGGFFLLIAGLLHGEAPRFHLGGITPKAWFAFAYLVTFGSWIAFSAYIWLLRVVEPALAGTYAFVNPVVAVLLGWAFAGEALNVQMTGGALLIVLAVMLVVLGGRKTSAPQPAPAGEHQLADVED</sequence>
<feature type="transmembrane region" description="Helical" evidence="6">
    <location>
        <begin position="192"/>
        <end position="212"/>
    </location>
</feature>
<evidence type="ECO:0000256" key="3">
    <source>
        <dbReference type="ARBA" id="ARBA00022692"/>
    </source>
</evidence>
<feature type="transmembrane region" description="Helical" evidence="6">
    <location>
        <begin position="284"/>
        <end position="302"/>
    </location>
</feature>
<dbReference type="RefSeq" id="WP_119445216.1">
    <property type="nucleotide sequence ID" value="NZ_CP032317.1"/>
</dbReference>
<evidence type="ECO:0000313" key="8">
    <source>
        <dbReference type="EMBL" id="AYA37650.1"/>
    </source>
</evidence>
<evidence type="ECO:0000256" key="2">
    <source>
        <dbReference type="ARBA" id="ARBA00007362"/>
    </source>
</evidence>
<comment type="similarity">
    <text evidence="2">Belongs to the EamA transporter family.</text>
</comment>
<gene>
    <name evidence="8" type="ORF">D3Y59_11695</name>
</gene>
<dbReference type="InterPro" id="IPR037185">
    <property type="entry name" value="EmrE-like"/>
</dbReference>
<feature type="transmembrane region" description="Helical" evidence="6">
    <location>
        <begin position="12"/>
        <end position="33"/>
    </location>
</feature>
<feature type="domain" description="EamA" evidence="7">
    <location>
        <begin position="19"/>
        <end position="146"/>
    </location>
</feature>
<evidence type="ECO:0000256" key="6">
    <source>
        <dbReference type="SAM" id="Phobius"/>
    </source>
</evidence>
<dbReference type="PANTHER" id="PTHR32322:SF2">
    <property type="entry name" value="EAMA DOMAIN-CONTAINING PROTEIN"/>
    <property type="match status" value="1"/>
</dbReference>
<keyword evidence="3 6" id="KW-0812">Transmembrane</keyword>
<proteinExistence type="inferred from homology"/>
<evidence type="ECO:0000259" key="7">
    <source>
        <dbReference type="Pfam" id="PF00892"/>
    </source>
</evidence>
<evidence type="ECO:0000256" key="5">
    <source>
        <dbReference type="ARBA" id="ARBA00023136"/>
    </source>
</evidence>
<feature type="transmembrane region" description="Helical" evidence="6">
    <location>
        <begin position="257"/>
        <end position="278"/>
    </location>
</feature>
<dbReference type="KEGG" id="hyh:D3Y59_11695"/>
<dbReference type="InterPro" id="IPR000620">
    <property type="entry name" value="EamA_dom"/>
</dbReference>
<keyword evidence="4 6" id="KW-1133">Transmembrane helix</keyword>
<feature type="domain" description="EamA" evidence="7">
    <location>
        <begin position="163"/>
        <end position="301"/>
    </location>
</feature>
<keyword evidence="9" id="KW-1185">Reference proteome</keyword>
<dbReference type="SUPFAM" id="SSF103481">
    <property type="entry name" value="Multidrug resistance efflux transporter EmrE"/>
    <property type="match status" value="2"/>
</dbReference>
<feature type="transmembrane region" description="Helical" evidence="6">
    <location>
        <begin position="232"/>
        <end position="250"/>
    </location>
</feature>
<dbReference type="Proteomes" id="UP000262802">
    <property type="component" value="Chromosome"/>
</dbReference>
<evidence type="ECO:0000313" key="9">
    <source>
        <dbReference type="Proteomes" id="UP000262802"/>
    </source>
</evidence>
<dbReference type="AlphaFoldDB" id="A0A3B7R2V5"/>
<dbReference type="EMBL" id="CP032317">
    <property type="protein sequence ID" value="AYA37650.1"/>
    <property type="molecule type" value="Genomic_DNA"/>
</dbReference>
<dbReference type="Pfam" id="PF00892">
    <property type="entry name" value="EamA"/>
    <property type="match status" value="2"/>
</dbReference>
<organism evidence="8 9">
    <name type="scientific">Hymenobacter oligotrophus</name>
    <dbReference type="NCBI Taxonomy" id="2319843"/>
    <lineage>
        <taxon>Bacteria</taxon>
        <taxon>Pseudomonadati</taxon>
        <taxon>Bacteroidota</taxon>
        <taxon>Cytophagia</taxon>
        <taxon>Cytophagales</taxon>
        <taxon>Hymenobacteraceae</taxon>
        <taxon>Hymenobacter</taxon>
    </lineage>
</organism>
<evidence type="ECO:0000256" key="4">
    <source>
        <dbReference type="ARBA" id="ARBA00022989"/>
    </source>
</evidence>
<protein>
    <recommendedName>
        <fullName evidence="7">EamA domain-containing protein</fullName>
    </recommendedName>
</protein>
<accession>A0A3B7R2V5</accession>
<feature type="transmembrane region" description="Helical" evidence="6">
    <location>
        <begin position="39"/>
        <end position="61"/>
    </location>
</feature>